<keyword evidence="1" id="KW-0862">Zinc</keyword>
<sequence>MTTRSNFYKNPSYAYNKAFNLNSAIQNLQAYNVVTGKIPPPVETNSVEEKTGHRKRHRERKCKVHQNNDVEGNDLPMSHHDYIEKRRKEASSTQSYEELTAEVLEPSSSAFNLVEYDSDASTSSECEKGHNPYLDTDILPVKGSGNDTDRVKTRSEQRFPLPGEPACVICGKYGEYICDETEDDICSTDCKSELLQNRKLQQGPFSGKVQAETSSVQNCKLEVPESGGNIWDYDRNRWSKKRSALCTYECWKCQRPGHLPEDCLVTASETLPLSSGLAGESSDQVEVAQSKPSIPKELLQLYKRCHQIGKSSLDASCNTCRRTTTLAMCLDCSNTFCDSAGHLREHISGHPSHRQYYSYKLKRLVKCCKSTCRVRDIKDLLACHYCFDKAFDKFYDMYSATWKAAGLSIIYNSICCEDHFEWHRINCLSAGVEDSSYIVKKHSANARDHSRSTSEKKRIISVNCKAMISEVYRVLRCQWPFDLYIHEKIQKKDSKHVNLFEGIRIFDPVNKVEDDEEKDRRDKKEQPPRVITPEDDKYRLGYGIVGKGTKLPWYMEKPKDDDDGADEKSDDNNDYSRPVKKSNGKKTVEKLRQERIEEMEDFHDEDEGNEHKQSGFLVPKVVF</sequence>
<dbReference type="AlphaFoldDB" id="A0A9Q1MAJ2"/>
<evidence type="ECO:0000256" key="2">
    <source>
        <dbReference type="SAM" id="MobiDB-lite"/>
    </source>
</evidence>
<organism evidence="4 5">
    <name type="scientific">Anisodus acutangulus</name>
    <dbReference type="NCBI Taxonomy" id="402998"/>
    <lineage>
        <taxon>Eukaryota</taxon>
        <taxon>Viridiplantae</taxon>
        <taxon>Streptophyta</taxon>
        <taxon>Embryophyta</taxon>
        <taxon>Tracheophyta</taxon>
        <taxon>Spermatophyta</taxon>
        <taxon>Magnoliopsida</taxon>
        <taxon>eudicotyledons</taxon>
        <taxon>Gunneridae</taxon>
        <taxon>Pentapetalae</taxon>
        <taxon>asterids</taxon>
        <taxon>lamiids</taxon>
        <taxon>Solanales</taxon>
        <taxon>Solanaceae</taxon>
        <taxon>Solanoideae</taxon>
        <taxon>Hyoscyameae</taxon>
        <taxon>Anisodus</taxon>
    </lineage>
</organism>
<reference evidence="5" key="1">
    <citation type="journal article" date="2023" name="Proc. Natl. Acad. Sci. U.S.A.">
        <title>Genomic and structural basis for evolution of tropane alkaloid biosynthesis.</title>
        <authorList>
            <person name="Wanga Y.-J."/>
            <person name="Taina T."/>
            <person name="Yua J.-Y."/>
            <person name="Lia J."/>
            <person name="Xua B."/>
            <person name="Chenc J."/>
            <person name="D'Auriad J.C."/>
            <person name="Huanga J.-P."/>
            <person name="Huanga S.-X."/>
        </authorList>
    </citation>
    <scope>NUCLEOTIDE SEQUENCE [LARGE SCALE GENOMIC DNA]</scope>
    <source>
        <strain evidence="5">cv. KIB-2019</strain>
    </source>
</reference>
<comment type="caution">
    <text evidence="4">The sequence shown here is derived from an EMBL/GenBank/DDBJ whole genome shotgun (WGS) entry which is preliminary data.</text>
</comment>
<feature type="compositionally biased region" description="Basic and acidic residues" evidence="2">
    <location>
        <begin position="518"/>
        <end position="536"/>
    </location>
</feature>
<evidence type="ECO:0000259" key="3">
    <source>
        <dbReference type="PROSITE" id="PS50158"/>
    </source>
</evidence>
<dbReference type="Gene3D" id="3.30.60.220">
    <property type="match status" value="1"/>
</dbReference>
<dbReference type="PANTHER" id="PTHR48453">
    <property type="entry name" value="CCHC-TYPE DOMAIN-CONTAINING PROTEIN"/>
    <property type="match status" value="1"/>
</dbReference>
<dbReference type="PROSITE" id="PS50158">
    <property type="entry name" value="ZF_CCHC"/>
    <property type="match status" value="1"/>
</dbReference>
<dbReference type="GO" id="GO:0003676">
    <property type="term" value="F:nucleic acid binding"/>
    <property type="evidence" value="ECO:0007669"/>
    <property type="project" value="InterPro"/>
</dbReference>
<dbReference type="Proteomes" id="UP001152561">
    <property type="component" value="Unassembled WGS sequence"/>
</dbReference>
<dbReference type="GO" id="GO:0008270">
    <property type="term" value="F:zinc ion binding"/>
    <property type="evidence" value="ECO:0007669"/>
    <property type="project" value="UniProtKB-KW"/>
</dbReference>
<keyword evidence="1" id="KW-0479">Metal-binding</keyword>
<feature type="compositionally biased region" description="Acidic residues" evidence="2">
    <location>
        <begin position="597"/>
        <end position="608"/>
    </location>
</feature>
<dbReference type="OrthoDB" id="10070154at2759"/>
<gene>
    <name evidence="4" type="ORF">K7X08_013113</name>
</gene>
<feature type="compositionally biased region" description="Basic and acidic residues" evidence="2">
    <location>
        <begin position="586"/>
        <end position="596"/>
    </location>
</feature>
<feature type="region of interest" description="Disordered" evidence="2">
    <location>
        <begin position="553"/>
        <end position="623"/>
    </location>
</feature>
<dbReference type="InterPro" id="IPR001878">
    <property type="entry name" value="Znf_CCHC"/>
</dbReference>
<proteinExistence type="predicted"/>
<protein>
    <recommendedName>
        <fullName evidence="3">CCHC-type domain-containing protein</fullName>
    </recommendedName>
</protein>
<feature type="region of interest" description="Disordered" evidence="2">
    <location>
        <begin position="122"/>
        <end position="155"/>
    </location>
</feature>
<dbReference type="EMBL" id="JAJAGQ010000008">
    <property type="protein sequence ID" value="KAJ8555617.1"/>
    <property type="molecule type" value="Genomic_DNA"/>
</dbReference>
<evidence type="ECO:0000256" key="1">
    <source>
        <dbReference type="PROSITE-ProRule" id="PRU00047"/>
    </source>
</evidence>
<feature type="compositionally biased region" description="Basic and acidic residues" evidence="2">
    <location>
        <begin position="556"/>
        <end position="571"/>
    </location>
</feature>
<name>A0A9Q1MAJ2_9SOLA</name>
<dbReference type="CDD" id="cd23022">
    <property type="entry name" value="zf-HIT_DDX59"/>
    <property type="match status" value="1"/>
</dbReference>
<keyword evidence="5" id="KW-1185">Reference proteome</keyword>
<feature type="region of interest" description="Disordered" evidence="2">
    <location>
        <begin position="512"/>
        <end position="536"/>
    </location>
</feature>
<evidence type="ECO:0000313" key="4">
    <source>
        <dbReference type="EMBL" id="KAJ8555617.1"/>
    </source>
</evidence>
<keyword evidence="1" id="KW-0863">Zinc-finger</keyword>
<feature type="domain" description="CCHC-type" evidence="3">
    <location>
        <begin position="250"/>
        <end position="263"/>
    </location>
</feature>
<accession>A0A9Q1MAJ2</accession>
<evidence type="ECO:0000313" key="5">
    <source>
        <dbReference type="Proteomes" id="UP001152561"/>
    </source>
</evidence>
<dbReference type="PANTHER" id="PTHR48453:SF1">
    <property type="entry name" value="CCHC-TYPE DOMAIN-CONTAINING PROTEIN"/>
    <property type="match status" value="1"/>
</dbReference>